<evidence type="ECO:0000313" key="6">
    <source>
        <dbReference type="EMBL" id="MTW05569.1"/>
    </source>
</evidence>
<comment type="caution">
    <text evidence="6">The sequence shown here is derived from an EMBL/GenBank/DDBJ whole genome shotgun (WGS) entry which is preliminary data.</text>
</comment>
<dbReference type="AlphaFoldDB" id="A0A6L6Q7Z5"/>
<dbReference type="InterPro" id="IPR000847">
    <property type="entry name" value="LysR_HTH_N"/>
</dbReference>
<dbReference type="RefSeq" id="WP_155441918.1">
    <property type="nucleotide sequence ID" value="NZ_WNLA01000026.1"/>
</dbReference>
<dbReference type="Pfam" id="PF00126">
    <property type="entry name" value="HTH_1"/>
    <property type="match status" value="1"/>
</dbReference>
<keyword evidence="3" id="KW-0238">DNA-binding</keyword>
<sequence>MSRIPSLYQLECFLALAAEGSYAAAAQRLNKSHTAVFATIRNLEDTVGVALLDRGGYRVTLTAAGLSFRAEAERVVRSHAALASHAMQLRSGAEPELRITIGDLCPLDSTLSQFIAFFRDEPHTRPVLHHDVLAAPWAKLLRGEADLAIHHLDQPRPELETLYLFDVSVIPVAAPGFVPQASGRLLQPADLRPLRQCILRDGAPDWAAPSYHLLDGAQQVSVGDQATKREVILQGLAWGHMPEHLVQSDLAAGRLVSLAGEHLRGATLQHHAMRLREASHGPVAQRLWQRLQRASPIAPG</sequence>
<evidence type="ECO:0000256" key="4">
    <source>
        <dbReference type="ARBA" id="ARBA00023163"/>
    </source>
</evidence>
<dbReference type="Gene3D" id="1.10.10.10">
    <property type="entry name" value="Winged helix-like DNA-binding domain superfamily/Winged helix DNA-binding domain"/>
    <property type="match status" value="1"/>
</dbReference>
<keyword evidence="4" id="KW-0804">Transcription</keyword>
<dbReference type="OrthoDB" id="196624at2"/>
<dbReference type="SUPFAM" id="SSF46785">
    <property type="entry name" value="Winged helix' DNA-binding domain"/>
    <property type="match status" value="1"/>
</dbReference>
<dbReference type="PANTHER" id="PTHR30126">
    <property type="entry name" value="HTH-TYPE TRANSCRIPTIONAL REGULATOR"/>
    <property type="match status" value="1"/>
</dbReference>
<organism evidence="6 7">
    <name type="scientific">Pseudoduganella ginsengisoli</name>
    <dbReference type="NCBI Taxonomy" id="1462440"/>
    <lineage>
        <taxon>Bacteria</taxon>
        <taxon>Pseudomonadati</taxon>
        <taxon>Pseudomonadota</taxon>
        <taxon>Betaproteobacteria</taxon>
        <taxon>Burkholderiales</taxon>
        <taxon>Oxalobacteraceae</taxon>
        <taxon>Telluria group</taxon>
        <taxon>Pseudoduganella</taxon>
    </lineage>
</organism>
<dbReference type="Proteomes" id="UP000484015">
    <property type="component" value="Unassembled WGS sequence"/>
</dbReference>
<dbReference type="PANTHER" id="PTHR30126:SF88">
    <property type="entry name" value="TRANSCRIPTIONAL REGULATOR-RELATED"/>
    <property type="match status" value="1"/>
</dbReference>
<dbReference type="Gene3D" id="3.40.190.290">
    <property type="match status" value="1"/>
</dbReference>
<dbReference type="SUPFAM" id="SSF53850">
    <property type="entry name" value="Periplasmic binding protein-like II"/>
    <property type="match status" value="1"/>
</dbReference>
<proteinExistence type="inferred from homology"/>
<dbReference type="InterPro" id="IPR036390">
    <property type="entry name" value="WH_DNA-bd_sf"/>
</dbReference>
<evidence type="ECO:0000259" key="5">
    <source>
        <dbReference type="PROSITE" id="PS50931"/>
    </source>
</evidence>
<evidence type="ECO:0000256" key="3">
    <source>
        <dbReference type="ARBA" id="ARBA00023125"/>
    </source>
</evidence>
<evidence type="ECO:0000313" key="7">
    <source>
        <dbReference type="Proteomes" id="UP000484015"/>
    </source>
</evidence>
<name>A0A6L6Q7Z5_9BURK</name>
<gene>
    <name evidence="6" type="ORF">GM668_26170</name>
</gene>
<dbReference type="Pfam" id="PF03466">
    <property type="entry name" value="LysR_substrate"/>
    <property type="match status" value="1"/>
</dbReference>
<comment type="similarity">
    <text evidence="1">Belongs to the LysR transcriptional regulatory family.</text>
</comment>
<dbReference type="GO" id="GO:0000976">
    <property type="term" value="F:transcription cis-regulatory region binding"/>
    <property type="evidence" value="ECO:0007669"/>
    <property type="project" value="TreeGrafter"/>
</dbReference>
<dbReference type="PROSITE" id="PS50931">
    <property type="entry name" value="HTH_LYSR"/>
    <property type="match status" value="1"/>
</dbReference>
<feature type="domain" description="HTH lysR-type" evidence="5">
    <location>
        <begin position="5"/>
        <end position="62"/>
    </location>
</feature>
<evidence type="ECO:0000256" key="1">
    <source>
        <dbReference type="ARBA" id="ARBA00009437"/>
    </source>
</evidence>
<dbReference type="InterPro" id="IPR005119">
    <property type="entry name" value="LysR_subst-bd"/>
</dbReference>
<keyword evidence="2" id="KW-0805">Transcription regulation</keyword>
<dbReference type="GO" id="GO:0003700">
    <property type="term" value="F:DNA-binding transcription factor activity"/>
    <property type="evidence" value="ECO:0007669"/>
    <property type="project" value="InterPro"/>
</dbReference>
<evidence type="ECO:0000256" key="2">
    <source>
        <dbReference type="ARBA" id="ARBA00023015"/>
    </source>
</evidence>
<dbReference type="InterPro" id="IPR036388">
    <property type="entry name" value="WH-like_DNA-bd_sf"/>
</dbReference>
<reference evidence="6 7" key="1">
    <citation type="submission" date="2019-11" db="EMBL/GenBank/DDBJ databases">
        <title>Type strains purchased from KCTC, JCM and DSMZ.</title>
        <authorList>
            <person name="Lu H."/>
        </authorList>
    </citation>
    <scope>NUCLEOTIDE SEQUENCE [LARGE SCALE GENOMIC DNA]</scope>
    <source>
        <strain evidence="6 7">KCTC 42409</strain>
    </source>
</reference>
<dbReference type="EMBL" id="WNLA01000026">
    <property type="protein sequence ID" value="MTW05569.1"/>
    <property type="molecule type" value="Genomic_DNA"/>
</dbReference>
<protein>
    <submittedName>
        <fullName evidence="6">LysR family transcriptional regulator</fullName>
    </submittedName>
</protein>
<keyword evidence="7" id="KW-1185">Reference proteome</keyword>
<accession>A0A6L6Q7Z5</accession>